<dbReference type="InterPro" id="IPR011009">
    <property type="entry name" value="Kinase-like_dom_sf"/>
</dbReference>
<dbReference type="PROSITE" id="PS50011">
    <property type="entry name" value="PROTEIN_KINASE_DOM"/>
    <property type="match status" value="1"/>
</dbReference>
<dbReference type="InterPro" id="IPR008271">
    <property type="entry name" value="Ser/Thr_kinase_AS"/>
</dbReference>
<keyword evidence="2 10" id="KW-0723">Serine/threonine-protein kinase</keyword>
<evidence type="ECO:0000256" key="3">
    <source>
        <dbReference type="ARBA" id="ARBA00022679"/>
    </source>
</evidence>
<dbReference type="InterPro" id="IPR017441">
    <property type="entry name" value="Protein_kinase_ATP_BS"/>
</dbReference>
<feature type="domain" description="Protein kinase" evidence="11">
    <location>
        <begin position="1"/>
        <end position="263"/>
    </location>
</feature>
<dbReference type="GO" id="GO:0005737">
    <property type="term" value="C:cytoplasm"/>
    <property type="evidence" value="ECO:0007669"/>
    <property type="project" value="EnsemblFungi"/>
</dbReference>
<comment type="catalytic activity">
    <reaction evidence="7">
        <text>L-threonyl-[protein] + ATP = O-phospho-L-threonyl-[protein] + ADP + H(+)</text>
        <dbReference type="Rhea" id="RHEA:46608"/>
        <dbReference type="Rhea" id="RHEA-COMP:11060"/>
        <dbReference type="Rhea" id="RHEA-COMP:11605"/>
        <dbReference type="ChEBI" id="CHEBI:15378"/>
        <dbReference type="ChEBI" id="CHEBI:30013"/>
        <dbReference type="ChEBI" id="CHEBI:30616"/>
        <dbReference type="ChEBI" id="CHEBI:61977"/>
        <dbReference type="ChEBI" id="CHEBI:456216"/>
        <dbReference type="EC" id="2.7.11.1"/>
    </reaction>
</comment>
<evidence type="ECO:0000256" key="6">
    <source>
        <dbReference type="ARBA" id="ARBA00022840"/>
    </source>
</evidence>
<evidence type="ECO:0000256" key="1">
    <source>
        <dbReference type="ARBA" id="ARBA00012513"/>
    </source>
</evidence>
<dbReference type="GO" id="GO:0007095">
    <property type="term" value="P:mitotic G2 DNA damage checkpoint signaling"/>
    <property type="evidence" value="ECO:0007669"/>
    <property type="project" value="EnsemblFungi"/>
</dbReference>
<name>A0A1E4TKT2_9ASCO</name>
<keyword evidence="5" id="KW-0418">Kinase</keyword>
<dbReference type="SMART" id="SM00220">
    <property type="entry name" value="S_TKc"/>
    <property type="match status" value="1"/>
</dbReference>
<feature type="binding site" evidence="9">
    <location>
        <position position="28"/>
    </location>
    <ligand>
        <name>ATP</name>
        <dbReference type="ChEBI" id="CHEBI:30616"/>
    </ligand>
</feature>
<evidence type="ECO:0000256" key="7">
    <source>
        <dbReference type="ARBA" id="ARBA00047899"/>
    </source>
</evidence>
<dbReference type="GO" id="GO:0000785">
    <property type="term" value="C:chromatin"/>
    <property type="evidence" value="ECO:0007669"/>
    <property type="project" value="EnsemblFungi"/>
</dbReference>
<evidence type="ECO:0000313" key="13">
    <source>
        <dbReference type="Proteomes" id="UP000095023"/>
    </source>
</evidence>
<dbReference type="SUPFAM" id="SSF56112">
    <property type="entry name" value="Protein kinase-like (PK-like)"/>
    <property type="match status" value="1"/>
</dbReference>
<evidence type="ECO:0000313" key="12">
    <source>
        <dbReference type="EMBL" id="ODV92349.1"/>
    </source>
</evidence>
<dbReference type="OrthoDB" id="539158at2759"/>
<keyword evidence="4 9" id="KW-0547">Nucleotide-binding</keyword>
<dbReference type="AlphaFoldDB" id="A0A1E4TKT2"/>
<evidence type="ECO:0000256" key="9">
    <source>
        <dbReference type="PROSITE-ProRule" id="PRU10141"/>
    </source>
</evidence>
<dbReference type="GO" id="GO:0000122">
    <property type="term" value="P:negative regulation of transcription by RNA polymerase II"/>
    <property type="evidence" value="ECO:0007669"/>
    <property type="project" value="EnsemblFungi"/>
</dbReference>
<sequence>LGPVIGRGAFASVRLAQDPTDGRAFAVKLINYRNAKSQGIDAKKINNEVLLHKYCSETKHSNIIAFYGAGENHLWKWMAIEYAGGGDLFDKIQPDVGVDENISQLYFHQLVSAIGFLHTKGVAHRDVKPENIFLDANGNLKLGDFGLAYLFKYKDRTKKSKDPVGSPPYVAPEVIKGPYDPTRSDIWSCGIVLIVLLTGCTPWDEPVSKDPDFQRFLSFNGRPDGYNPWSRIPFEAFSLLYGLIKLNPSERLTIEEIFQHPWLRRPNSLLNPDGTCADPVQLAMKMVQGLSLDLNSEPTSNATNGFATSEFHSSQPVFAPEFEDEDLPNIQDPVLFLSQPETYNNSPANILPDDATDAEFLSSLPSNIQFTHTIPQTMSQAARTFQDICPSLTFTRFYTAAPMDQLVPRLRSILHRLNIVLPLDDGKRNFVCLKIRTTDRRRCGLAGDIRCTTIQNSNLTEVHFVKYKGDPVEWRAFFRTIVMSCKDLV</sequence>
<evidence type="ECO:0000259" key="11">
    <source>
        <dbReference type="PROSITE" id="PS50011"/>
    </source>
</evidence>
<reference evidence="13" key="1">
    <citation type="submission" date="2016-02" db="EMBL/GenBank/DDBJ databases">
        <title>Comparative genomics of biotechnologically important yeasts.</title>
        <authorList>
            <consortium name="DOE Joint Genome Institute"/>
            <person name="Riley R."/>
            <person name="Haridas S."/>
            <person name="Wolfe K.H."/>
            <person name="Lopes M.R."/>
            <person name="Hittinger C.T."/>
            <person name="Goker M."/>
            <person name="Salamov A."/>
            <person name="Wisecaver J."/>
            <person name="Long T.M."/>
            <person name="Aerts A.L."/>
            <person name="Barry K."/>
            <person name="Choi C."/>
            <person name="Clum A."/>
            <person name="Coughlan A.Y."/>
            <person name="Deshpande S."/>
            <person name="Douglass A.P."/>
            <person name="Hanson S.J."/>
            <person name="Klenk H.-P."/>
            <person name="Labutti K."/>
            <person name="Lapidus A."/>
            <person name="Lindquist E."/>
            <person name="Lipzen A."/>
            <person name="Meier-Kolthoff J.P."/>
            <person name="Ohm R.A."/>
            <person name="Otillar R.P."/>
            <person name="Pangilinan J."/>
            <person name="Peng Y."/>
            <person name="Rokas A."/>
            <person name="Rosa C.A."/>
            <person name="Scheuner C."/>
            <person name="Sibirny A.A."/>
            <person name="Slot J.C."/>
            <person name="Stielow J.B."/>
            <person name="Sun H."/>
            <person name="Kurtzman C.P."/>
            <person name="Blackwell M."/>
            <person name="Jeffries T.W."/>
            <person name="Grigoriev I.V."/>
        </authorList>
    </citation>
    <scope>NUCLEOTIDE SEQUENCE [LARGE SCALE GENOMIC DNA]</scope>
    <source>
        <strain evidence="13">NRRL Y-17796</strain>
    </source>
</reference>
<evidence type="ECO:0000256" key="10">
    <source>
        <dbReference type="RuleBase" id="RU000304"/>
    </source>
</evidence>
<dbReference type="PANTHER" id="PTHR43895">
    <property type="entry name" value="CALCIUM/CALMODULIN-DEPENDENT PROTEIN KINASE KINASE-RELATED"/>
    <property type="match status" value="1"/>
</dbReference>
<dbReference type="GO" id="GO:0051598">
    <property type="term" value="P:meiotic recombination checkpoint signaling"/>
    <property type="evidence" value="ECO:0007669"/>
    <property type="project" value="EnsemblFungi"/>
</dbReference>
<protein>
    <recommendedName>
        <fullName evidence="1">non-specific serine/threonine protein kinase</fullName>
        <ecNumber evidence="1">2.7.11.1</ecNumber>
    </recommendedName>
</protein>
<accession>A0A1E4TKT2</accession>
<dbReference type="PANTHER" id="PTHR43895:SF32">
    <property type="entry name" value="SERINE_THREONINE-PROTEIN KINASE CHK1"/>
    <property type="match status" value="1"/>
</dbReference>
<feature type="non-terminal residue" evidence="12">
    <location>
        <position position="1"/>
    </location>
</feature>
<dbReference type="Pfam" id="PF00069">
    <property type="entry name" value="Pkinase"/>
    <property type="match status" value="1"/>
</dbReference>
<comment type="similarity">
    <text evidence="10">Belongs to the protein kinase superfamily.</text>
</comment>
<dbReference type="FunFam" id="1.10.510.10:FF:000571">
    <property type="entry name" value="Maternal embryonic leucine zipper kinase"/>
    <property type="match status" value="1"/>
</dbReference>
<dbReference type="PROSITE" id="PS00108">
    <property type="entry name" value="PROTEIN_KINASE_ST"/>
    <property type="match status" value="1"/>
</dbReference>
<dbReference type="InterPro" id="IPR000719">
    <property type="entry name" value="Prot_kinase_dom"/>
</dbReference>
<evidence type="ECO:0000256" key="5">
    <source>
        <dbReference type="ARBA" id="ARBA00022777"/>
    </source>
</evidence>
<gene>
    <name evidence="12" type="ORF">CANCADRAFT_15913</name>
</gene>
<organism evidence="12 13">
    <name type="scientific">Tortispora caseinolytica NRRL Y-17796</name>
    <dbReference type="NCBI Taxonomy" id="767744"/>
    <lineage>
        <taxon>Eukaryota</taxon>
        <taxon>Fungi</taxon>
        <taxon>Dikarya</taxon>
        <taxon>Ascomycota</taxon>
        <taxon>Saccharomycotina</taxon>
        <taxon>Trigonopsidomycetes</taxon>
        <taxon>Trigonopsidales</taxon>
        <taxon>Trigonopsidaceae</taxon>
        <taxon>Tortispora</taxon>
    </lineage>
</organism>
<dbReference type="EC" id="2.7.11.1" evidence="1"/>
<dbReference type="GO" id="GO:0035861">
    <property type="term" value="C:site of double-strand break"/>
    <property type="evidence" value="ECO:0007669"/>
    <property type="project" value="EnsemblFungi"/>
</dbReference>
<feature type="non-terminal residue" evidence="12">
    <location>
        <position position="489"/>
    </location>
</feature>
<proteinExistence type="inferred from homology"/>
<dbReference type="EMBL" id="KV453841">
    <property type="protein sequence ID" value="ODV92349.1"/>
    <property type="molecule type" value="Genomic_DNA"/>
</dbReference>
<keyword evidence="3" id="KW-0808">Transferase</keyword>
<dbReference type="GO" id="GO:0004674">
    <property type="term" value="F:protein serine/threonine kinase activity"/>
    <property type="evidence" value="ECO:0007669"/>
    <property type="project" value="UniProtKB-KW"/>
</dbReference>
<dbReference type="Gene3D" id="1.10.510.10">
    <property type="entry name" value="Transferase(Phosphotransferase) domain 1"/>
    <property type="match status" value="1"/>
</dbReference>
<dbReference type="Proteomes" id="UP000095023">
    <property type="component" value="Unassembled WGS sequence"/>
</dbReference>
<evidence type="ECO:0000256" key="4">
    <source>
        <dbReference type="ARBA" id="ARBA00022741"/>
    </source>
</evidence>
<dbReference type="GO" id="GO:0031297">
    <property type="term" value="P:replication fork processing"/>
    <property type="evidence" value="ECO:0007669"/>
    <property type="project" value="EnsemblFungi"/>
</dbReference>
<keyword evidence="6 9" id="KW-0067">ATP-binding</keyword>
<evidence type="ECO:0000256" key="2">
    <source>
        <dbReference type="ARBA" id="ARBA00022527"/>
    </source>
</evidence>
<keyword evidence="13" id="KW-1185">Reference proteome</keyword>
<dbReference type="GO" id="GO:0005524">
    <property type="term" value="F:ATP binding"/>
    <property type="evidence" value="ECO:0007669"/>
    <property type="project" value="UniProtKB-UniRule"/>
</dbReference>
<evidence type="ECO:0000256" key="8">
    <source>
        <dbReference type="ARBA" id="ARBA00048679"/>
    </source>
</evidence>
<comment type="catalytic activity">
    <reaction evidence="8">
        <text>L-seryl-[protein] + ATP = O-phospho-L-seryl-[protein] + ADP + H(+)</text>
        <dbReference type="Rhea" id="RHEA:17989"/>
        <dbReference type="Rhea" id="RHEA-COMP:9863"/>
        <dbReference type="Rhea" id="RHEA-COMP:11604"/>
        <dbReference type="ChEBI" id="CHEBI:15378"/>
        <dbReference type="ChEBI" id="CHEBI:29999"/>
        <dbReference type="ChEBI" id="CHEBI:30616"/>
        <dbReference type="ChEBI" id="CHEBI:83421"/>
        <dbReference type="ChEBI" id="CHEBI:456216"/>
        <dbReference type="EC" id="2.7.11.1"/>
    </reaction>
</comment>
<dbReference type="GO" id="GO:0005634">
    <property type="term" value="C:nucleus"/>
    <property type="evidence" value="ECO:0007669"/>
    <property type="project" value="EnsemblFungi"/>
</dbReference>
<dbReference type="PROSITE" id="PS00107">
    <property type="entry name" value="PROTEIN_KINASE_ATP"/>
    <property type="match status" value="1"/>
</dbReference>